<accession>A0A0D2U4K2</accession>
<organism evidence="7 8">
    <name type="scientific">Gossypium raimondii</name>
    <name type="common">Peruvian cotton</name>
    <name type="synonym">Gossypium klotzschianum subsp. raimondii</name>
    <dbReference type="NCBI Taxonomy" id="29730"/>
    <lineage>
        <taxon>Eukaryota</taxon>
        <taxon>Viridiplantae</taxon>
        <taxon>Streptophyta</taxon>
        <taxon>Embryophyta</taxon>
        <taxon>Tracheophyta</taxon>
        <taxon>Spermatophyta</taxon>
        <taxon>Magnoliopsida</taxon>
        <taxon>eudicotyledons</taxon>
        <taxon>Gunneridae</taxon>
        <taxon>Pentapetalae</taxon>
        <taxon>rosids</taxon>
        <taxon>malvids</taxon>
        <taxon>Malvales</taxon>
        <taxon>Malvaceae</taxon>
        <taxon>Malvoideae</taxon>
        <taxon>Gossypium</taxon>
    </lineage>
</organism>
<dbReference type="GO" id="GO:0000976">
    <property type="term" value="F:transcription cis-regulatory region binding"/>
    <property type="evidence" value="ECO:0007669"/>
    <property type="project" value="UniProtKB-ARBA"/>
</dbReference>
<dbReference type="InterPro" id="IPR044660">
    <property type="entry name" value="IBH1-like"/>
</dbReference>
<proteinExistence type="predicted"/>
<evidence type="ECO:0000256" key="4">
    <source>
        <dbReference type="ARBA" id="ARBA00023242"/>
    </source>
</evidence>
<evidence type="ECO:0000259" key="6">
    <source>
        <dbReference type="PROSITE" id="PS50888"/>
    </source>
</evidence>
<evidence type="ECO:0000313" key="7">
    <source>
        <dbReference type="EMBL" id="KJB82663.1"/>
    </source>
</evidence>
<evidence type="ECO:0000256" key="1">
    <source>
        <dbReference type="ARBA" id="ARBA00004123"/>
    </source>
</evidence>
<dbReference type="Gramene" id="KJB82663">
    <property type="protein sequence ID" value="KJB82663"/>
    <property type="gene ID" value="B456_013G207900"/>
</dbReference>
<dbReference type="PANTHER" id="PTHR33124:SF41">
    <property type="entry name" value="TRANSCRIPTION FACTOR BHLH149"/>
    <property type="match status" value="1"/>
</dbReference>
<dbReference type="InterPro" id="IPR044549">
    <property type="entry name" value="bHLH_AtIBH1-like"/>
</dbReference>
<evidence type="ECO:0000256" key="3">
    <source>
        <dbReference type="ARBA" id="ARBA00023163"/>
    </source>
</evidence>
<dbReference type="OMA" id="QTEHRIY"/>
<dbReference type="GO" id="GO:0005634">
    <property type="term" value="C:nucleus"/>
    <property type="evidence" value="ECO:0007669"/>
    <property type="project" value="UniProtKB-SubCell"/>
</dbReference>
<dbReference type="eggNOG" id="ENOG502RY2C">
    <property type="taxonomic scope" value="Eukaryota"/>
</dbReference>
<evidence type="ECO:0000313" key="8">
    <source>
        <dbReference type="Proteomes" id="UP000032304"/>
    </source>
</evidence>
<feature type="domain" description="BHLH" evidence="6">
    <location>
        <begin position="119"/>
        <end position="168"/>
    </location>
</feature>
<dbReference type="GO" id="GO:0046983">
    <property type="term" value="F:protein dimerization activity"/>
    <property type="evidence" value="ECO:0007669"/>
    <property type="project" value="InterPro"/>
</dbReference>
<feature type="region of interest" description="Disordered" evidence="5">
    <location>
        <begin position="1"/>
        <end position="48"/>
    </location>
</feature>
<reference evidence="7 8" key="1">
    <citation type="journal article" date="2012" name="Nature">
        <title>Repeated polyploidization of Gossypium genomes and the evolution of spinnable cotton fibres.</title>
        <authorList>
            <person name="Paterson A.H."/>
            <person name="Wendel J.F."/>
            <person name="Gundlach H."/>
            <person name="Guo H."/>
            <person name="Jenkins J."/>
            <person name="Jin D."/>
            <person name="Llewellyn D."/>
            <person name="Showmaker K.C."/>
            <person name="Shu S."/>
            <person name="Udall J."/>
            <person name="Yoo M.J."/>
            <person name="Byers R."/>
            <person name="Chen W."/>
            <person name="Doron-Faigenboim A."/>
            <person name="Duke M.V."/>
            <person name="Gong L."/>
            <person name="Grimwood J."/>
            <person name="Grover C."/>
            <person name="Grupp K."/>
            <person name="Hu G."/>
            <person name="Lee T.H."/>
            <person name="Li J."/>
            <person name="Lin L."/>
            <person name="Liu T."/>
            <person name="Marler B.S."/>
            <person name="Page J.T."/>
            <person name="Roberts A.W."/>
            <person name="Romanel E."/>
            <person name="Sanders W.S."/>
            <person name="Szadkowski E."/>
            <person name="Tan X."/>
            <person name="Tang H."/>
            <person name="Xu C."/>
            <person name="Wang J."/>
            <person name="Wang Z."/>
            <person name="Zhang D."/>
            <person name="Zhang L."/>
            <person name="Ashrafi H."/>
            <person name="Bedon F."/>
            <person name="Bowers J.E."/>
            <person name="Brubaker C.L."/>
            <person name="Chee P.W."/>
            <person name="Das S."/>
            <person name="Gingle A.R."/>
            <person name="Haigler C.H."/>
            <person name="Harker D."/>
            <person name="Hoffmann L.V."/>
            <person name="Hovav R."/>
            <person name="Jones D.C."/>
            <person name="Lemke C."/>
            <person name="Mansoor S."/>
            <person name="ur Rahman M."/>
            <person name="Rainville L.N."/>
            <person name="Rambani A."/>
            <person name="Reddy U.K."/>
            <person name="Rong J.K."/>
            <person name="Saranga Y."/>
            <person name="Scheffler B.E."/>
            <person name="Scheffler J.A."/>
            <person name="Stelly D.M."/>
            <person name="Triplett B.A."/>
            <person name="Van Deynze A."/>
            <person name="Vaslin M.F."/>
            <person name="Waghmare V.N."/>
            <person name="Walford S.A."/>
            <person name="Wright R.J."/>
            <person name="Zaki E.A."/>
            <person name="Zhang T."/>
            <person name="Dennis E.S."/>
            <person name="Mayer K.F."/>
            <person name="Peterson D.G."/>
            <person name="Rokhsar D.S."/>
            <person name="Wang X."/>
            <person name="Schmutz J."/>
        </authorList>
    </citation>
    <scope>NUCLEOTIDE SEQUENCE [LARGE SCALE GENOMIC DNA]</scope>
</reference>
<dbReference type="CDD" id="cd11444">
    <property type="entry name" value="bHLH_AtIBH1_like"/>
    <property type="match status" value="1"/>
</dbReference>
<keyword evidence="8" id="KW-1185">Reference proteome</keyword>
<keyword evidence="2" id="KW-0805">Transcription regulation</keyword>
<name>A0A0D2U4K2_GOSRA</name>
<dbReference type="STRING" id="29730.A0A0D2U4K2"/>
<dbReference type="GO" id="GO:0006355">
    <property type="term" value="P:regulation of DNA-templated transcription"/>
    <property type="evidence" value="ECO:0007669"/>
    <property type="project" value="InterPro"/>
</dbReference>
<keyword evidence="3" id="KW-0804">Transcription</keyword>
<evidence type="ECO:0000256" key="2">
    <source>
        <dbReference type="ARBA" id="ARBA00023015"/>
    </source>
</evidence>
<dbReference type="PROSITE" id="PS50888">
    <property type="entry name" value="BHLH"/>
    <property type="match status" value="1"/>
</dbReference>
<gene>
    <name evidence="7" type="ORF">B456_013G207900</name>
</gene>
<dbReference type="InterPro" id="IPR011598">
    <property type="entry name" value="bHLH_dom"/>
</dbReference>
<evidence type="ECO:0000256" key="5">
    <source>
        <dbReference type="SAM" id="MobiDB-lite"/>
    </source>
</evidence>
<dbReference type="KEGG" id="gra:105784547"/>
<sequence length="197" mass="22234">MASFLPDLEPGPEMSPEFERKKRRKTEGNPSSFHPTQGNRRIKQWRTQREQRIYSSNLIESLRRSPTPTGNYARDMAYRLLAVSAKGRTRWSRAILLGRVAAGAKMRKHKRAKVGANRKLRKPVSNRQKRKMPAVERKLMALGRLVPGCRKLPLANLLEETSDYIAALEMQVRAMTAISEFLASGGAQPPAGRLVNS</sequence>
<dbReference type="EMBL" id="CM001752">
    <property type="protein sequence ID" value="KJB82663.1"/>
    <property type="molecule type" value="Genomic_DNA"/>
</dbReference>
<dbReference type="InterPro" id="IPR036638">
    <property type="entry name" value="HLH_DNA-bd_sf"/>
</dbReference>
<dbReference type="Proteomes" id="UP000032304">
    <property type="component" value="Chromosome 13"/>
</dbReference>
<feature type="compositionally biased region" description="Polar residues" evidence="5">
    <location>
        <begin position="28"/>
        <end position="39"/>
    </location>
</feature>
<protein>
    <recommendedName>
        <fullName evidence="6">BHLH domain-containing protein</fullName>
    </recommendedName>
</protein>
<dbReference type="OrthoDB" id="1647165at2759"/>
<keyword evidence="4" id="KW-0539">Nucleus</keyword>
<comment type="subcellular location">
    <subcellularLocation>
        <location evidence="1">Nucleus</location>
    </subcellularLocation>
</comment>
<dbReference type="SUPFAM" id="SSF47459">
    <property type="entry name" value="HLH, helix-loop-helix DNA-binding domain"/>
    <property type="match status" value="1"/>
</dbReference>
<dbReference type="AlphaFoldDB" id="A0A0D2U4K2"/>
<dbReference type="PANTHER" id="PTHR33124">
    <property type="entry name" value="TRANSCRIPTION FACTOR IBH1-LIKE 1"/>
    <property type="match status" value="1"/>
</dbReference>